<feature type="transmembrane region" description="Helical" evidence="6">
    <location>
        <begin position="138"/>
        <end position="162"/>
    </location>
</feature>
<dbReference type="Proteomes" id="UP000571701">
    <property type="component" value="Unassembled WGS sequence"/>
</dbReference>
<evidence type="ECO:0000256" key="1">
    <source>
        <dbReference type="ARBA" id="ARBA00004651"/>
    </source>
</evidence>
<dbReference type="GO" id="GO:0005886">
    <property type="term" value="C:plasma membrane"/>
    <property type="evidence" value="ECO:0007669"/>
    <property type="project" value="UniProtKB-SubCell"/>
</dbReference>
<organism evidence="7 8">
    <name type="scientific">Vibrio marinisediminis</name>
    <dbReference type="NCBI Taxonomy" id="2758441"/>
    <lineage>
        <taxon>Bacteria</taxon>
        <taxon>Pseudomonadati</taxon>
        <taxon>Pseudomonadota</taxon>
        <taxon>Gammaproteobacteria</taxon>
        <taxon>Vibrionales</taxon>
        <taxon>Vibrionaceae</taxon>
        <taxon>Vibrio</taxon>
    </lineage>
</organism>
<evidence type="ECO:0000256" key="5">
    <source>
        <dbReference type="ARBA" id="ARBA00023136"/>
    </source>
</evidence>
<proteinExistence type="predicted"/>
<dbReference type="AlphaFoldDB" id="A0A7W2IS66"/>
<dbReference type="EMBL" id="JACFYF010000001">
    <property type="protein sequence ID" value="MBA5761020.1"/>
    <property type="molecule type" value="Genomic_DNA"/>
</dbReference>
<dbReference type="GO" id="GO:0015171">
    <property type="term" value="F:amino acid transmembrane transporter activity"/>
    <property type="evidence" value="ECO:0007669"/>
    <property type="project" value="TreeGrafter"/>
</dbReference>
<keyword evidence="8" id="KW-1185">Reference proteome</keyword>
<accession>A0A7W2IS66</accession>
<feature type="transmembrane region" description="Helical" evidence="6">
    <location>
        <begin position="42"/>
        <end position="62"/>
    </location>
</feature>
<name>A0A7W2IS66_9VIBR</name>
<dbReference type="InterPro" id="IPR001123">
    <property type="entry name" value="LeuE-type"/>
</dbReference>
<evidence type="ECO:0000313" key="7">
    <source>
        <dbReference type="EMBL" id="MBA5761020.1"/>
    </source>
</evidence>
<dbReference type="Pfam" id="PF01810">
    <property type="entry name" value="LysE"/>
    <property type="match status" value="1"/>
</dbReference>
<comment type="subcellular location">
    <subcellularLocation>
        <location evidence="1">Cell membrane</location>
        <topology evidence="1">Multi-pass membrane protein</topology>
    </subcellularLocation>
</comment>
<dbReference type="PANTHER" id="PTHR30086:SF20">
    <property type="entry name" value="ARGININE EXPORTER PROTEIN ARGO-RELATED"/>
    <property type="match status" value="1"/>
</dbReference>
<comment type="caution">
    <text evidence="7">The sequence shown here is derived from an EMBL/GenBank/DDBJ whole genome shotgun (WGS) entry which is preliminary data.</text>
</comment>
<feature type="transmembrane region" description="Helical" evidence="6">
    <location>
        <begin position="174"/>
        <end position="194"/>
    </location>
</feature>
<evidence type="ECO:0000256" key="2">
    <source>
        <dbReference type="ARBA" id="ARBA00022475"/>
    </source>
</evidence>
<dbReference type="PANTHER" id="PTHR30086">
    <property type="entry name" value="ARGININE EXPORTER PROTEIN ARGO"/>
    <property type="match status" value="1"/>
</dbReference>
<evidence type="ECO:0000256" key="6">
    <source>
        <dbReference type="SAM" id="Phobius"/>
    </source>
</evidence>
<keyword evidence="3 6" id="KW-0812">Transmembrane</keyword>
<evidence type="ECO:0000256" key="3">
    <source>
        <dbReference type="ARBA" id="ARBA00022692"/>
    </source>
</evidence>
<sequence>MQWEHITALALFAFVSTFTPGPNNLMLMTSGANVGFNRSIPHMLGITIGFPVMVILVGFGLVELFERYPMVHQVLKVVSLTYLFYLAYRIARSQPPQGGEVNYQPLSFLKAASFQWVNPKGWSMALTAVTVYNPENSLFGLALIAVIYAIANIPSGSFWIVAGKQLQYFLTSNTRIRLFNYTMAALLIVSTLPMI</sequence>
<dbReference type="GO" id="GO:0033228">
    <property type="term" value="P:cysteine export across plasma membrane"/>
    <property type="evidence" value="ECO:0007669"/>
    <property type="project" value="TreeGrafter"/>
</dbReference>
<protein>
    <submittedName>
        <fullName evidence="7">LysE family translocator</fullName>
    </submittedName>
</protein>
<evidence type="ECO:0000313" key="8">
    <source>
        <dbReference type="Proteomes" id="UP000571701"/>
    </source>
</evidence>
<evidence type="ECO:0000256" key="4">
    <source>
        <dbReference type="ARBA" id="ARBA00022989"/>
    </source>
</evidence>
<keyword evidence="2" id="KW-1003">Cell membrane</keyword>
<reference evidence="7 8" key="1">
    <citation type="submission" date="2020-07" db="EMBL/GenBank/DDBJ databases">
        <title>Vibrio marinisediminis sp. nov., isolated from marine sediment.</title>
        <authorList>
            <person name="Ji X."/>
        </authorList>
    </citation>
    <scope>NUCLEOTIDE SEQUENCE [LARGE SCALE GENOMIC DNA]</scope>
    <source>
        <strain evidence="7 8">404</strain>
    </source>
</reference>
<gene>
    <name evidence="7" type="ORF">H2O73_01595</name>
</gene>
<keyword evidence="4 6" id="KW-1133">Transmembrane helix</keyword>
<keyword evidence="5 6" id="KW-0472">Membrane</keyword>
<dbReference type="RefSeq" id="WP_182105848.1">
    <property type="nucleotide sequence ID" value="NZ_JACFYF010000001.1"/>
</dbReference>